<sequence>MTGPAGRPGPLTALSLGLLAVVALLLLWPLLTGGPPPHPGLIAGVLLARLGVQLLRARHDERLRRPVSWAVDLILIGLLFSVAGQR</sequence>
<protein>
    <recommendedName>
        <fullName evidence="4">DUF3017 domain-containing protein</fullName>
    </recommendedName>
</protein>
<comment type="caution">
    <text evidence="2">The sequence shown here is derived from an EMBL/GenBank/DDBJ whole genome shotgun (WGS) entry which is preliminary data.</text>
</comment>
<keyword evidence="3" id="KW-1185">Reference proteome</keyword>
<keyword evidence="1" id="KW-0812">Transmembrane</keyword>
<dbReference type="EMBL" id="JBHSEI010000010">
    <property type="protein sequence ID" value="MFC4639470.1"/>
    <property type="molecule type" value="Genomic_DNA"/>
</dbReference>
<organism evidence="2 3">
    <name type="scientific">Deinococcus hohokamensis</name>
    <dbReference type="NCBI Taxonomy" id="309883"/>
    <lineage>
        <taxon>Bacteria</taxon>
        <taxon>Thermotogati</taxon>
        <taxon>Deinococcota</taxon>
        <taxon>Deinococci</taxon>
        <taxon>Deinococcales</taxon>
        <taxon>Deinococcaceae</taxon>
        <taxon>Deinococcus</taxon>
    </lineage>
</organism>
<reference evidence="3" key="1">
    <citation type="journal article" date="2019" name="Int. J. Syst. Evol. Microbiol.">
        <title>The Global Catalogue of Microorganisms (GCM) 10K type strain sequencing project: providing services to taxonomists for standard genome sequencing and annotation.</title>
        <authorList>
            <consortium name="The Broad Institute Genomics Platform"/>
            <consortium name="The Broad Institute Genome Sequencing Center for Infectious Disease"/>
            <person name="Wu L."/>
            <person name="Ma J."/>
        </authorList>
    </citation>
    <scope>NUCLEOTIDE SEQUENCE [LARGE SCALE GENOMIC DNA]</scope>
    <source>
        <strain evidence="3">CCUG 55995</strain>
    </source>
</reference>
<gene>
    <name evidence="2" type="ORF">ACFO0D_14110</name>
</gene>
<dbReference type="Proteomes" id="UP001595952">
    <property type="component" value="Unassembled WGS sequence"/>
</dbReference>
<name>A0ABV9IDL1_9DEIO</name>
<evidence type="ECO:0000256" key="1">
    <source>
        <dbReference type="SAM" id="Phobius"/>
    </source>
</evidence>
<keyword evidence="1" id="KW-1133">Transmembrane helix</keyword>
<keyword evidence="1" id="KW-0472">Membrane</keyword>
<feature type="transmembrane region" description="Helical" evidence="1">
    <location>
        <begin position="12"/>
        <end position="31"/>
    </location>
</feature>
<evidence type="ECO:0008006" key="4">
    <source>
        <dbReference type="Google" id="ProtNLM"/>
    </source>
</evidence>
<accession>A0ABV9IDL1</accession>
<evidence type="ECO:0000313" key="2">
    <source>
        <dbReference type="EMBL" id="MFC4639470.1"/>
    </source>
</evidence>
<evidence type="ECO:0000313" key="3">
    <source>
        <dbReference type="Proteomes" id="UP001595952"/>
    </source>
</evidence>
<proteinExistence type="predicted"/>
<feature type="transmembrane region" description="Helical" evidence="1">
    <location>
        <begin position="67"/>
        <end position="84"/>
    </location>
</feature>
<dbReference type="RefSeq" id="WP_380062457.1">
    <property type="nucleotide sequence ID" value="NZ_JBHSEI010000010.1"/>
</dbReference>